<dbReference type="InterPro" id="IPR003656">
    <property type="entry name" value="Znf_BED"/>
</dbReference>
<dbReference type="GO" id="GO:0008270">
    <property type="term" value="F:zinc ion binding"/>
    <property type="evidence" value="ECO:0007669"/>
    <property type="project" value="UniProtKB-KW"/>
</dbReference>
<name>A0A914CZI8_9BILA</name>
<evidence type="ECO:0000256" key="1">
    <source>
        <dbReference type="ARBA" id="ARBA00022723"/>
    </source>
</evidence>
<proteinExistence type="predicted"/>
<dbReference type="GO" id="GO:0003677">
    <property type="term" value="F:DNA binding"/>
    <property type="evidence" value="ECO:0007669"/>
    <property type="project" value="InterPro"/>
</dbReference>
<evidence type="ECO:0000256" key="4">
    <source>
        <dbReference type="SAM" id="MobiDB-lite"/>
    </source>
</evidence>
<dbReference type="GO" id="GO:0006357">
    <property type="term" value="P:regulation of transcription by RNA polymerase II"/>
    <property type="evidence" value="ECO:0007669"/>
    <property type="project" value="TreeGrafter"/>
</dbReference>
<evidence type="ECO:0000313" key="7">
    <source>
        <dbReference type="WBParaSite" id="ACRNAN_scaffold161.g11467.t1"/>
    </source>
</evidence>
<evidence type="ECO:0000313" key="6">
    <source>
        <dbReference type="Proteomes" id="UP000887540"/>
    </source>
</evidence>
<dbReference type="Proteomes" id="UP000887540">
    <property type="component" value="Unplaced"/>
</dbReference>
<feature type="region of interest" description="Disordered" evidence="4">
    <location>
        <begin position="341"/>
        <end position="381"/>
    </location>
</feature>
<dbReference type="InterPro" id="IPR036236">
    <property type="entry name" value="Znf_C2H2_sf"/>
</dbReference>
<keyword evidence="3" id="KW-0862">Zinc</keyword>
<protein>
    <submittedName>
        <fullName evidence="7">MADF domain-containing protein</fullName>
    </submittedName>
</protein>
<dbReference type="AlphaFoldDB" id="A0A914CZI8"/>
<feature type="domain" description="MADF" evidence="5">
    <location>
        <begin position="191"/>
        <end position="279"/>
    </location>
</feature>
<keyword evidence="2" id="KW-0863">Zinc-finger</keyword>
<organism evidence="6 7">
    <name type="scientific">Acrobeloides nanus</name>
    <dbReference type="NCBI Taxonomy" id="290746"/>
    <lineage>
        <taxon>Eukaryota</taxon>
        <taxon>Metazoa</taxon>
        <taxon>Ecdysozoa</taxon>
        <taxon>Nematoda</taxon>
        <taxon>Chromadorea</taxon>
        <taxon>Rhabditida</taxon>
        <taxon>Tylenchina</taxon>
        <taxon>Cephalobomorpha</taxon>
        <taxon>Cephaloboidea</taxon>
        <taxon>Cephalobidae</taxon>
        <taxon>Acrobeloides</taxon>
    </lineage>
</organism>
<dbReference type="WBParaSite" id="ACRNAN_scaffold161.g11467.t1">
    <property type="protein sequence ID" value="ACRNAN_scaffold161.g11467.t1"/>
    <property type="gene ID" value="ACRNAN_scaffold161.g11467"/>
</dbReference>
<dbReference type="PANTHER" id="PTHR12243:SF60">
    <property type="entry name" value="SI:CH211-15D5.12-RELATED"/>
    <property type="match status" value="1"/>
</dbReference>
<evidence type="ECO:0000259" key="5">
    <source>
        <dbReference type="PROSITE" id="PS51029"/>
    </source>
</evidence>
<dbReference type="PROSITE" id="PS51029">
    <property type="entry name" value="MADF"/>
    <property type="match status" value="1"/>
</dbReference>
<dbReference type="GO" id="GO:0005634">
    <property type="term" value="C:nucleus"/>
    <property type="evidence" value="ECO:0007669"/>
    <property type="project" value="TreeGrafter"/>
</dbReference>
<dbReference type="InterPro" id="IPR039353">
    <property type="entry name" value="TF_Adf1"/>
</dbReference>
<reference evidence="7" key="1">
    <citation type="submission" date="2022-11" db="UniProtKB">
        <authorList>
            <consortium name="WormBaseParasite"/>
        </authorList>
    </citation>
    <scope>IDENTIFICATION</scope>
</reference>
<keyword evidence="1" id="KW-0479">Metal-binding</keyword>
<dbReference type="InterPro" id="IPR006578">
    <property type="entry name" value="MADF-dom"/>
</dbReference>
<keyword evidence="6" id="KW-1185">Reference proteome</keyword>
<dbReference type="GO" id="GO:0005667">
    <property type="term" value="C:transcription regulator complex"/>
    <property type="evidence" value="ECO:0007669"/>
    <property type="project" value="TreeGrafter"/>
</dbReference>
<sequence length="478" mass="54741">MAALIEAELQPEDEAFYETPPKLFKSELNETNMPETEDSSYTKNSHNLNDILQQHLDNNTSDGSLSALETFNKLCMSIATGNFPRPLDMANPAKSWWRYYEKQPATNTAMCYTCGVTFNRGPKQSTTSLSHHLKMYHQEHYIAIQQAKDEDMRMNPRAAKSTRSMEEKILQVAAQELEETSTMKKANFNMNLINAVKLFPELYDPKQRSSGEGEDRNKVWEVVAKTVGDDVPPELAKKRWLQIRDRYRKELKFAIRDQFAYTPKWPYFNQLTWLDEFLKDACSTPIPRRNVNNRIKVPSVQVSSSENEDLLAVNLMGEQTDSSRLFLSNLLASCHASIGSPEAKYEHSPDSAIASTSDQHETHEVENSNENDMHSPASSNQGSSFLENIGRLFQFGAMQNSVQHEILVNEKQPNNSSNPFEWMNDEDMLFGRIIGLRFKNLTHQNKRAMRIAIEKLFEDFENKQKNSSNNKSIESGEN</sequence>
<accession>A0A914CZI8</accession>
<dbReference type="SUPFAM" id="SSF57667">
    <property type="entry name" value="beta-beta-alpha zinc fingers"/>
    <property type="match status" value="1"/>
</dbReference>
<dbReference type="Pfam" id="PF02892">
    <property type="entry name" value="zf-BED"/>
    <property type="match status" value="1"/>
</dbReference>
<evidence type="ECO:0000256" key="3">
    <source>
        <dbReference type="ARBA" id="ARBA00022833"/>
    </source>
</evidence>
<dbReference type="Pfam" id="PF10545">
    <property type="entry name" value="MADF_DNA_bdg"/>
    <property type="match status" value="1"/>
</dbReference>
<dbReference type="SMART" id="SM00595">
    <property type="entry name" value="MADF"/>
    <property type="match status" value="1"/>
</dbReference>
<dbReference type="PANTHER" id="PTHR12243">
    <property type="entry name" value="MADF DOMAIN TRANSCRIPTION FACTOR"/>
    <property type="match status" value="1"/>
</dbReference>
<evidence type="ECO:0000256" key="2">
    <source>
        <dbReference type="ARBA" id="ARBA00022771"/>
    </source>
</evidence>